<reference evidence="6 7" key="1">
    <citation type="submission" date="2018-12" db="EMBL/GenBank/DDBJ databases">
        <title>Bacillus chawlae sp. nov., Bacillus glennii sp. nov., and Bacillus saganii sp. nov. Isolated from the Vehicle Assembly Building at Kennedy Space Center where the Viking Spacecraft were Assembled.</title>
        <authorList>
            <person name="Seuylemezian A."/>
            <person name="Vaishampayan P."/>
        </authorList>
    </citation>
    <scope>NUCLEOTIDE SEQUENCE [LARGE SCALE GENOMIC DNA]</scope>
    <source>
        <strain evidence="6 7">L5</strain>
    </source>
</reference>
<dbReference type="Pfam" id="PF13411">
    <property type="entry name" value="MerR_1"/>
    <property type="match status" value="1"/>
</dbReference>
<name>A0A433HG42_9BACI</name>
<dbReference type="EMBL" id="RYZZ01000027">
    <property type="protein sequence ID" value="RUQ27346.1"/>
    <property type="molecule type" value="Genomic_DNA"/>
</dbReference>
<dbReference type="SMART" id="SM00422">
    <property type="entry name" value="HTH_MERR"/>
    <property type="match status" value="1"/>
</dbReference>
<sequence>MLYKYEFCTRLCYSSTMFKGVYNLEELQEKRFYIKEIADLTGLSEQLIRKWENRYHIVQPERLDNGYRVYTFDDLLTLKELKKFRDQGKSMKLAIQATVAKQGTTGLIDKLNQVEKSPNVEKMVEKGTVYDEDGLMFLLRQSHYQYGLDLFLQNTVRPFLEEVGDLWEKGEWDESQETVSSLVVKDFLTQVSRNFNFNLKAPHALGFCLPDELHEIPLQILLLQMKMKGWRTTRIGASPKFSTIERLIKYMQPQKVLFSASTVIPFQQNEYLLEKLDQLAKKYAHILFHIGGEGIWDYTKVVKPTYMHVSFSVEDITTSTE</sequence>
<keyword evidence="4" id="KW-0804">Transcription</keyword>
<dbReference type="Proteomes" id="UP000267430">
    <property type="component" value="Unassembled WGS sequence"/>
</dbReference>
<evidence type="ECO:0000256" key="4">
    <source>
        <dbReference type="ARBA" id="ARBA00023163"/>
    </source>
</evidence>
<dbReference type="InterPro" id="IPR047057">
    <property type="entry name" value="MerR_fam"/>
</dbReference>
<gene>
    <name evidence="6" type="ORF">ELQ35_15875</name>
</gene>
<protein>
    <submittedName>
        <fullName evidence="6">MerR family transcriptional regulator</fullName>
    </submittedName>
</protein>
<dbReference type="GO" id="GO:0031419">
    <property type="term" value="F:cobalamin binding"/>
    <property type="evidence" value="ECO:0007669"/>
    <property type="project" value="InterPro"/>
</dbReference>
<evidence type="ECO:0000313" key="6">
    <source>
        <dbReference type="EMBL" id="RUQ27346.1"/>
    </source>
</evidence>
<dbReference type="Gene3D" id="1.10.1660.10">
    <property type="match status" value="1"/>
</dbReference>
<keyword evidence="3" id="KW-0238">DNA-binding</keyword>
<dbReference type="Gene3D" id="1.10.1240.10">
    <property type="entry name" value="Methionine synthase domain"/>
    <property type="match status" value="1"/>
</dbReference>
<dbReference type="SUPFAM" id="SSF52242">
    <property type="entry name" value="Cobalamin (vitamin B12)-binding domain"/>
    <property type="match status" value="1"/>
</dbReference>
<dbReference type="GO" id="GO:0003700">
    <property type="term" value="F:DNA-binding transcription factor activity"/>
    <property type="evidence" value="ECO:0007669"/>
    <property type="project" value="InterPro"/>
</dbReference>
<feature type="domain" description="HTH merR-type" evidence="5">
    <location>
        <begin position="31"/>
        <end position="100"/>
    </location>
</feature>
<accession>A0A433HG42</accession>
<dbReference type="InterPro" id="IPR036594">
    <property type="entry name" value="Meth_synthase_dom"/>
</dbReference>
<proteinExistence type="predicted"/>
<keyword evidence="2" id="KW-0805">Transcription regulation</keyword>
<dbReference type="AlphaFoldDB" id="A0A433HG42"/>
<dbReference type="InterPro" id="IPR036724">
    <property type="entry name" value="Cobalamin-bd_sf"/>
</dbReference>
<dbReference type="InterPro" id="IPR009061">
    <property type="entry name" value="DNA-bd_dom_put_sf"/>
</dbReference>
<dbReference type="GO" id="GO:0003677">
    <property type="term" value="F:DNA binding"/>
    <property type="evidence" value="ECO:0007669"/>
    <property type="project" value="UniProtKB-KW"/>
</dbReference>
<dbReference type="Gene3D" id="3.40.50.280">
    <property type="entry name" value="Cobalamin-binding domain"/>
    <property type="match status" value="1"/>
</dbReference>
<evidence type="ECO:0000259" key="5">
    <source>
        <dbReference type="PROSITE" id="PS50937"/>
    </source>
</evidence>
<dbReference type="PANTHER" id="PTHR30204:SF69">
    <property type="entry name" value="MERR-FAMILY TRANSCRIPTIONAL REGULATOR"/>
    <property type="match status" value="1"/>
</dbReference>
<keyword evidence="1" id="KW-0678">Repressor</keyword>
<dbReference type="GO" id="GO:0046872">
    <property type="term" value="F:metal ion binding"/>
    <property type="evidence" value="ECO:0007669"/>
    <property type="project" value="InterPro"/>
</dbReference>
<keyword evidence="7" id="KW-1185">Reference proteome</keyword>
<dbReference type="PROSITE" id="PS50937">
    <property type="entry name" value="HTH_MERR_2"/>
    <property type="match status" value="1"/>
</dbReference>
<evidence type="ECO:0000256" key="3">
    <source>
        <dbReference type="ARBA" id="ARBA00023125"/>
    </source>
</evidence>
<dbReference type="InterPro" id="IPR000551">
    <property type="entry name" value="MerR-type_HTH_dom"/>
</dbReference>
<evidence type="ECO:0000313" key="7">
    <source>
        <dbReference type="Proteomes" id="UP000267430"/>
    </source>
</evidence>
<dbReference type="PANTHER" id="PTHR30204">
    <property type="entry name" value="REDOX-CYCLING DRUG-SENSING TRANSCRIPTIONAL ACTIVATOR SOXR"/>
    <property type="match status" value="1"/>
</dbReference>
<evidence type="ECO:0000256" key="2">
    <source>
        <dbReference type="ARBA" id="ARBA00023015"/>
    </source>
</evidence>
<comment type="caution">
    <text evidence="6">The sequence shown here is derived from an EMBL/GenBank/DDBJ whole genome shotgun (WGS) entry which is preliminary data.</text>
</comment>
<dbReference type="SUPFAM" id="SSF46955">
    <property type="entry name" value="Putative DNA-binding domain"/>
    <property type="match status" value="1"/>
</dbReference>
<organism evidence="6 7">
    <name type="scientific">Peribacillus cavernae</name>
    <dbReference type="NCBI Taxonomy" id="1674310"/>
    <lineage>
        <taxon>Bacteria</taxon>
        <taxon>Bacillati</taxon>
        <taxon>Bacillota</taxon>
        <taxon>Bacilli</taxon>
        <taxon>Bacillales</taxon>
        <taxon>Bacillaceae</taxon>
        <taxon>Peribacillus</taxon>
    </lineage>
</organism>
<evidence type="ECO:0000256" key="1">
    <source>
        <dbReference type="ARBA" id="ARBA00022491"/>
    </source>
</evidence>
<dbReference type="OrthoDB" id="122388at2"/>